<keyword evidence="10" id="KW-0614">Plasmid</keyword>
<evidence type="ECO:0000256" key="2">
    <source>
        <dbReference type="ARBA" id="ARBA00010072"/>
    </source>
</evidence>
<geneLocation type="plasmid" evidence="10 11">
    <name>pRLG201</name>
</geneLocation>
<keyword evidence="3 8" id="KW-0813">Transport</keyword>
<feature type="transmembrane region" description="Helical" evidence="8">
    <location>
        <begin position="165"/>
        <end position="183"/>
    </location>
</feature>
<dbReference type="InterPro" id="IPR010065">
    <property type="entry name" value="AA_ABC_transptr_permease_3TM"/>
</dbReference>
<dbReference type="InterPro" id="IPR000515">
    <property type="entry name" value="MetI-like"/>
</dbReference>
<organism evidence="10 11">
    <name type="scientific">Rhizobium leguminosarum bv. trifolii (strain WSM2304)</name>
    <dbReference type="NCBI Taxonomy" id="395492"/>
    <lineage>
        <taxon>Bacteria</taxon>
        <taxon>Pseudomonadati</taxon>
        <taxon>Pseudomonadota</taxon>
        <taxon>Alphaproteobacteria</taxon>
        <taxon>Hyphomicrobiales</taxon>
        <taxon>Rhizobiaceae</taxon>
        <taxon>Rhizobium/Agrobacterium group</taxon>
        <taxon>Rhizobium</taxon>
    </lineage>
</organism>
<dbReference type="PANTHER" id="PTHR30614">
    <property type="entry name" value="MEMBRANE COMPONENT OF AMINO ACID ABC TRANSPORTER"/>
    <property type="match status" value="1"/>
</dbReference>
<evidence type="ECO:0000256" key="7">
    <source>
        <dbReference type="ARBA" id="ARBA00023136"/>
    </source>
</evidence>
<gene>
    <name evidence="10" type="ordered locus">Rleg2_4949</name>
</gene>
<dbReference type="CDD" id="cd06261">
    <property type="entry name" value="TM_PBP2"/>
    <property type="match status" value="1"/>
</dbReference>
<proteinExistence type="inferred from homology"/>
<protein>
    <submittedName>
        <fullName evidence="10">Polar amino acid ABC transporter, inner membrane subunit</fullName>
    </submittedName>
</protein>
<feature type="transmembrane region" description="Helical" evidence="8">
    <location>
        <begin position="195"/>
        <end position="214"/>
    </location>
</feature>
<dbReference type="PROSITE" id="PS50928">
    <property type="entry name" value="ABC_TM1"/>
    <property type="match status" value="1"/>
</dbReference>
<feature type="transmembrane region" description="Helical" evidence="8">
    <location>
        <begin position="120"/>
        <end position="144"/>
    </location>
</feature>
<comment type="similarity">
    <text evidence="2">Belongs to the binding-protein-dependent transport system permease family. HisMQ subfamily.</text>
</comment>
<evidence type="ECO:0000259" key="9">
    <source>
        <dbReference type="PROSITE" id="PS50928"/>
    </source>
</evidence>
<evidence type="ECO:0000256" key="5">
    <source>
        <dbReference type="ARBA" id="ARBA00022692"/>
    </source>
</evidence>
<keyword evidence="4" id="KW-1003">Cell membrane</keyword>
<name>A0ABF7QVU9_RHILW</name>
<feature type="transmembrane region" description="Helical" evidence="8">
    <location>
        <begin position="294"/>
        <end position="313"/>
    </location>
</feature>
<keyword evidence="7 8" id="KW-0472">Membrane</keyword>
<dbReference type="NCBIfam" id="TIGR01726">
    <property type="entry name" value="HEQRo_perm_3TM"/>
    <property type="match status" value="1"/>
</dbReference>
<dbReference type="PANTHER" id="PTHR30614:SF41">
    <property type="entry name" value="INNER MEMBRANE AMINO-ACID ABC TRANSPORTER PERMEASE PROTEIN YHDY"/>
    <property type="match status" value="1"/>
</dbReference>
<comment type="subcellular location">
    <subcellularLocation>
        <location evidence="1">Cell inner membrane</location>
        <topology evidence="1">Multi-pass membrane protein</topology>
    </subcellularLocation>
    <subcellularLocation>
        <location evidence="8">Cell membrane</location>
        <topology evidence="8">Multi-pass membrane protein</topology>
    </subcellularLocation>
</comment>
<accession>A0ABF7QVU9</accession>
<evidence type="ECO:0000256" key="6">
    <source>
        <dbReference type="ARBA" id="ARBA00022989"/>
    </source>
</evidence>
<dbReference type="InterPro" id="IPR035906">
    <property type="entry name" value="MetI-like_sf"/>
</dbReference>
<evidence type="ECO:0000313" key="11">
    <source>
        <dbReference type="Proteomes" id="UP000008330"/>
    </source>
</evidence>
<evidence type="ECO:0000256" key="1">
    <source>
        <dbReference type="ARBA" id="ARBA00004429"/>
    </source>
</evidence>
<sequence>MMMMTSYRWLRRNLFANTVDSILTIFVLALVAWLTARFLGWAIEDARWRGIYESRRLLLVGLYPPEEIWRTWLMLGILCMAIGAAMIPSLRRFAVAILLAACAGAVLVLAPPGLDRWGGLLLSLMLAIVVSAASLPLGTLLAFGRSSRNPSLRACCAGYIEVMRSVPLILVVYWIWITVPLFAPESSMSSLVRGMIGYTVFNAAYVAEFVRSGLQAVPRGQREAAQSLGMSNWTVSTDIVLPQAIRFVQPALVGNVLDVFNGATLVFIIGLTDFLRAGQMILADPSSSSAVQEVYVFMFAVYFLIGSAITFGARRMEARMQRSTR</sequence>
<dbReference type="SUPFAM" id="SSF161098">
    <property type="entry name" value="MetI-like"/>
    <property type="match status" value="1"/>
</dbReference>
<feature type="transmembrane region" description="Helical" evidence="8">
    <location>
        <begin position="94"/>
        <end position="114"/>
    </location>
</feature>
<evidence type="ECO:0000256" key="3">
    <source>
        <dbReference type="ARBA" id="ARBA00022448"/>
    </source>
</evidence>
<keyword evidence="5 8" id="KW-0812">Transmembrane</keyword>
<dbReference type="Pfam" id="PF00528">
    <property type="entry name" value="BPD_transp_1"/>
    <property type="match status" value="1"/>
</dbReference>
<dbReference type="EMBL" id="CP001192">
    <property type="protein sequence ID" value="ACI58179.1"/>
    <property type="molecule type" value="Genomic_DNA"/>
</dbReference>
<dbReference type="KEGG" id="rlt:Rleg2_4949"/>
<dbReference type="AlphaFoldDB" id="A0ABF7QVU9"/>
<dbReference type="GO" id="GO:0005886">
    <property type="term" value="C:plasma membrane"/>
    <property type="evidence" value="ECO:0007669"/>
    <property type="project" value="UniProtKB-SubCell"/>
</dbReference>
<dbReference type="RefSeq" id="WP_012555887.1">
    <property type="nucleotide sequence ID" value="NC_011368.1"/>
</dbReference>
<feature type="transmembrane region" description="Helical" evidence="8">
    <location>
        <begin position="252"/>
        <end position="274"/>
    </location>
</feature>
<dbReference type="Gene3D" id="1.10.3720.10">
    <property type="entry name" value="MetI-like"/>
    <property type="match status" value="1"/>
</dbReference>
<keyword evidence="6 8" id="KW-1133">Transmembrane helix</keyword>
<evidence type="ECO:0000256" key="4">
    <source>
        <dbReference type="ARBA" id="ARBA00022475"/>
    </source>
</evidence>
<feature type="domain" description="ABC transmembrane type-1" evidence="9">
    <location>
        <begin position="120"/>
        <end position="310"/>
    </location>
</feature>
<evidence type="ECO:0000313" key="10">
    <source>
        <dbReference type="EMBL" id="ACI58179.1"/>
    </source>
</evidence>
<feature type="transmembrane region" description="Helical" evidence="8">
    <location>
        <begin position="68"/>
        <end position="87"/>
    </location>
</feature>
<keyword evidence="11" id="KW-1185">Reference proteome</keyword>
<dbReference type="Proteomes" id="UP000008330">
    <property type="component" value="Plasmid pRLG201"/>
</dbReference>
<dbReference type="InterPro" id="IPR043429">
    <property type="entry name" value="ArtM/GltK/GlnP/TcyL/YhdX-like"/>
</dbReference>
<evidence type="ECO:0000256" key="8">
    <source>
        <dbReference type="RuleBase" id="RU363032"/>
    </source>
</evidence>
<reference evidence="10 11" key="1">
    <citation type="journal article" date="2010" name="Stand. Genomic Sci.">
        <title>Complete genome sequence of Rhizobium leguminosarum bv trifolii strain WSM2304, an effective microsymbiont of the South American clover Trifolium polymorphum.</title>
        <authorList>
            <person name="Reeve W."/>
            <person name="O'Hara G."/>
            <person name="Chain P."/>
            <person name="Ardley J."/>
            <person name="Brau L."/>
            <person name="Nandesena K."/>
            <person name="Tiwari R."/>
            <person name="Malfatti S."/>
            <person name="Kiss H."/>
            <person name="Lapidus A."/>
            <person name="Copeland A."/>
            <person name="Nolan M."/>
            <person name="Land M."/>
            <person name="Ivanova N."/>
            <person name="Mavromatis K."/>
            <person name="Markowitz V."/>
            <person name="Kyrpides N."/>
            <person name="Melino V."/>
            <person name="Denton M."/>
            <person name="Yates R."/>
            <person name="Howieson J."/>
        </authorList>
    </citation>
    <scope>NUCLEOTIDE SEQUENCE [LARGE SCALE GENOMIC DNA]</scope>
    <source>
        <strain evidence="10 11">WSM2304</strain>
    </source>
</reference>